<sequence length="60" mass="6422">MSDDEDCRTTAALLASTSSNHRAVLLHGSLDIWIDEACNLPNKDILSNTMGGLLKSCTSD</sequence>
<reference evidence="1" key="4">
    <citation type="submission" date="2019-03" db="UniProtKB">
        <authorList>
            <consortium name="EnsemblPlants"/>
        </authorList>
    </citation>
    <scope>IDENTIFICATION</scope>
</reference>
<accession>A0A453J6W8</accession>
<dbReference type="EnsemblPlants" id="AET4Gv20817500.1">
    <property type="protein sequence ID" value="AET4Gv20817500.1"/>
    <property type="gene ID" value="AET4Gv20817500"/>
</dbReference>
<dbReference type="Proteomes" id="UP000015105">
    <property type="component" value="Chromosome 4D"/>
</dbReference>
<reference evidence="2" key="1">
    <citation type="journal article" date="2014" name="Science">
        <title>Ancient hybridizations among the ancestral genomes of bread wheat.</title>
        <authorList>
            <consortium name="International Wheat Genome Sequencing Consortium,"/>
            <person name="Marcussen T."/>
            <person name="Sandve S.R."/>
            <person name="Heier L."/>
            <person name="Spannagl M."/>
            <person name="Pfeifer M."/>
            <person name="Jakobsen K.S."/>
            <person name="Wulff B.B."/>
            <person name="Steuernagel B."/>
            <person name="Mayer K.F."/>
            <person name="Olsen O.A."/>
        </authorList>
    </citation>
    <scope>NUCLEOTIDE SEQUENCE [LARGE SCALE GENOMIC DNA]</scope>
    <source>
        <strain evidence="2">cv. AL8/78</strain>
    </source>
</reference>
<evidence type="ECO:0000313" key="2">
    <source>
        <dbReference type="Proteomes" id="UP000015105"/>
    </source>
</evidence>
<evidence type="ECO:0000313" key="1">
    <source>
        <dbReference type="EnsemblPlants" id="AET4Gv20817500.1"/>
    </source>
</evidence>
<keyword evidence="2" id="KW-1185">Reference proteome</keyword>
<dbReference type="AlphaFoldDB" id="A0A453J6W8"/>
<proteinExistence type="predicted"/>
<protein>
    <submittedName>
        <fullName evidence="1">Uncharacterized protein</fullName>
    </submittedName>
</protein>
<organism evidence="1 2">
    <name type="scientific">Aegilops tauschii subsp. strangulata</name>
    <name type="common">Goatgrass</name>
    <dbReference type="NCBI Taxonomy" id="200361"/>
    <lineage>
        <taxon>Eukaryota</taxon>
        <taxon>Viridiplantae</taxon>
        <taxon>Streptophyta</taxon>
        <taxon>Embryophyta</taxon>
        <taxon>Tracheophyta</taxon>
        <taxon>Spermatophyta</taxon>
        <taxon>Magnoliopsida</taxon>
        <taxon>Liliopsida</taxon>
        <taxon>Poales</taxon>
        <taxon>Poaceae</taxon>
        <taxon>BOP clade</taxon>
        <taxon>Pooideae</taxon>
        <taxon>Triticodae</taxon>
        <taxon>Triticeae</taxon>
        <taxon>Triticinae</taxon>
        <taxon>Aegilops</taxon>
    </lineage>
</organism>
<reference evidence="1" key="3">
    <citation type="journal article" date="2017" name="Nature">
        <title>Genome sequence of the progenitor of the wheat D genome Aegilops tauschii.</title>
        <authorList>
            <person name="Luo M.C."/>
            <person name="Gu Y.Q."/>
            <person name="Puiu D."/>
            <person name="Wang H."/>
            <person name="Twardziok S.O."/>
            <person name="Deal K.R."/>
            <person name="Huo N."/>
            <person name="Zhu T."/>
            <person name="Wang L."/>
            <person name="Wang Y."/>
            <person name="McGuire P.E."/>
            <person name="Liu S."/>
            <person name="Long H."/>
            <person name="Ramasamy R.K."/>
            <person name="Rodriguez J.C."/>
            <person name="Van S.L."/>
            <person name="Yuan L."/>
            <person name="Wang Z."/>
            <person name="Xia Z."/>
            <person name="Xiao L."/>
            <person name="Anderson O.D."/>
            <person name="Ouyang S."/>
            <person name="Liang Y."/>
            <person name="Zimin A.V."/>
            <person name="Pertea G."/>
            <person name="Qi P."/>
            <person name="Bennetzen J.L."/>
            <person name="Dai X."/>
            <person name="Dawson M.W."/>
            <person name="Muller H.G."/>
            <person name="Kugler K."/>
            <person name="Rivarola-Duarte L."/>
            <person name="Spannagl M."/>
            <person name="Mayer K.F.X."/>
            <person name="Lu F.H."/>
            <person name="Bevan M.W."/>
            <person name="Leroy P."/>
            <person name="Li P."/>
            <person name="You F.M."/>
            <person name="Sun Q."/>
            <person name="Liu Z."/>
            <person name="Lyons E."/>
            <person name="Wicker T."/>
            <person name="Salzberg S.L."/>
            <person name="Devos K.M."/>
            <person name="Dvorak J."/>
        </authorList>
    </citation>
    <scope>NUCLEOTIDE SEQUENCE [LARGE SCALE GENOMIC DNA]</scope>
    <source>
        <strain evidence="1">cv. AL8/78</strain>
    </source>
</reference>
<dbReference type="Gramene" id="AET4Gv20817500.1">
    <property type="protein sequence ID" value="AET4Gv20817500.1"/>
    <property type="gene ID" value="AET4Gv20817500"/>
</dbReference>
<reference evidence="1" key="5">
    <citation type="journal article" date="2021" name="G3 (Bethesda)">
        <title>Aegilops tauschii genome assembly Aet v5.0 features greater sequence contiguity and improved annotation.</title>
        <authorList>
            <person name="Wang L."/>
            <person name="Zhu T."/>
            <person name="Rodriguez J.C."/>
            <person name="Deal K.R."/>
            <person name="Dubcovsky J."/>
            <person name="McGuire P.E."/>
            <person name="Lux T."/>
            <person name="Spannagl M."/>
            <person name="Mayer K.F.X."/>
            <person name="Baldrich P."/>
            <person name="Meyers B.C."/>
            <person name="Huo N."/>
            <person name="Gu Y.Q."/>
            <person name="Zhou H."/>
            <person name="Devos K.M."/>
            <person name="Bennetzen J.L."/>
            <person name="Unver T."/>
            <person name="Budak H."/>
            <person name="Gulick P.J."/>
            <person name="Galiba G."/>
            <person name="Kalapos B."/>
            <person name="Nelson D.R."/>
            <person name="Li P."/>
            <person name="You F.M."/>
            <person name="Luo M.C."/>
            <person name="Dvorak J."/>
        </authorList>
    </citation>
    <scope>NUCLEOTIDE SEQUENCE [LARGE SCALE GENOMIC DNA]</scope>
    <source>
        <strain evidence="1">cv. AL8/78</strain>
    </source>
</reference>
<name>A0A453J6W8_AEGTS</name>
<reference evidence="2" key="2">
    <citation type="journal article" date="2017" name="Nat. Plants">
        <title>The Aegilops tauschii genome reveals multiple impacts of transposons.</title>
        <authorList>
            <person name="Zhao G."/>
            <person name="Zou C."/>
            <person name="Li K."/>
            <person name="Wang K."/>
            <person name="Li T."/>
            <person name="Gao L."/>
            <person name="Zhang X."/>
            <person name="Wang H."/>
            <person name="Yang Z."/>
            <person name="Liu X."/>
            <person name="Jiang W."/>
            <person name="Mao L."/>
            <person name="Kong X."/>
            <person name="Jiao Y."/>
            <person name="Jia J."/>
        </authorList>
    </citation>
    <scope>NUCLEOTIDE SEQUENCE [LARGE SCALE GENOMIC DNA]</scope>
    <source>
        <strain evidence="2">cv. AL8/78</strain>
    </source>
</reference>